<sequence>MQFYAVAKNVSCCFMRKEKDPLFSWRRIYAAEKVIRKEQNSFLFAVRTMEPHYTCISHERNVPDDNQETFSLSLLETLSIATTEC</sequence>
<evidence type="ECO:0000313" key="2">
    <source>
        <dbReference type="Proteomes" id="UP000887116"/>
    </source>
</evidence>
<reference evidence="1" key="1">
    <citation type="submission" date="2020-07" db="EMBL/GenBank/DDBJ databases">
        <title>Multicomponent nature underlies the extraordinary mechanical properties of spider dragline silk.</title>
        <authorList>
            <person name="Kono N."/>
            <person name="Nakamura H."/>
            <person name="Mori M."/>
            <person name="Yoshida Y."/>
            <person name="Ohtoshi R."/>
            <person name="Malay A.D."/>
            <person name="Moran D.A.P."/>
            <person name="Tomita M."/>
            <person name="Numata K."/>
            <person name="Arakawa K."/>
        </authorList>
    </citation>
    <scope>NUCLEOTIDE SEQUENCE</scope>
</reference>
<proteinExistence type="predicted"/>
<protein>
    <submittedName>
        <fullName evidence="1">Uncharacterized protein</fullName>
    </submittedName>
</protein>
<dbReference type="EMBL" id="BMAO01000385">
    <property type="protein sequence ID" value="GFQ66530.1"/>
    <property type="molecule type" value="Genomic_DNA"/>
</dbReference>
<evidence type="ECO:0000313" key="1">
    <source>
        <dbReference type="EMBL" id="GFQ66530.1"/>
    </source>
</evidence>
<organism evidence="1 2">
    <name type="scientific">Trichonephila clavata</name>
    <name type="common">Joro spider</name>
    <name type="synonym">Nephila clavata</name>
    <dbReference type="NCBI Taxonomy" id="2740835"/>
    <lineage>
        <taxon>Eukaryota</taxon>
        <taxon>Metazoa</taxon>
        <taxon>Ecdysozoa</taxon>
        <taxon>Arthropoda</taxon>
        <taxon>Chelicerata</taxon>
        <taxon>Arachnida</taxon>
        <taxon>Araneae</taxon>
        <taxon>Araneomorphae</taxon>
        <taxon>Entelegynae</taxon>
        <taxon>Araneoidea</taxon>
        <taxon>Nephilidae</taxon>
        <taxon>Trichonephila</taxon>
    </lineage>
</organism>
<name>A0A8X6K6E9_TRICU</name>
<gene>
    <name evidence="1" type="ORF">TNCT_386141</name>
</gene>
<dbReference type="Proteomes" id="UP000887116">
    <property type="component" value="Unassembled WGS sequence"/>
</dbReference>
<comment type="caution">
    <text evidence="1">The sequence shown here is derived from an EMBL/GenBank/DDBJ whole genome shotgun (WGS) entry which is preliminary data.</text>
</comment>
<keyword evidence="2" id="KW-1185">Reference proteome</keyword>
<accession>A0A8X6K6E9</accession>
<dbReference type="AlphaFoldDB" id="A0A8X6K6E9"/>
<dbReference type="OrthoDB" id="10597008at2759"/>